<reference evidence="1" key="1">
    <citation type="submission" date="2019-07" db="EMBL/GenBank/DDBJ databases">
        <authorList>
            <person name="Dittberner H."/>
        </authorList>
    </citation>
    <scope>NUCLEOTIDE SEQUENCE [LARGE SCALE GENOMIC DNA]</scope>
</reference>
<dbReference type="Proteomes" id="UP000489600">
    <property type="component" value="Unassembled WGS sequence"/>
</dbReference>
<evidence type="ECO:0000313" key="1">
    <source>
        <dbReference type="EMBL" id="VVA99174.1"/>
    </source>
</evidence>
<keyword evidence="2" id="KW-1185">Reference proteome</keyword>
<proteinExistence type="predicted"/>
<comment type="caution">
    <text evidence="1">The sequence shown here is derived from an EMBL/GenBank/DDBJ whole genome shotgun (WGS) entry which is preliminary data.</text>
</comment>
<dbReference type="EMBL" id="CABITT030000003">
    <property type="protein sequence ID" value="VVA99174.1"/>
    <property type="molecule type" value="Genomic_DNA"/>
</dbReference>
<protein>
    <submittedName>
        <fullName evidence="1">Uncharacterized protein</fullName>
    </submittedName>
</protein>
<organism evidence="1 2">
    <name type="scientific">Arabis nemorensis</name>
    <dbReference type="NCBI Taxonomy" id="586526"/>
    <lineage>
        <taxon>Eukaryota</taxon>
        <taxon>Viridiplantae</taxon>
        <taxon>Streptophyta</taxon>
        <taxon>Embryophyta</taxon>
        <taxon>Tracheophyta</taxon>
        <taxon>Spermatophyta</taxon>
        <taxon>Magnoliopsida</taxon>
        <taxon>eudicotyledons</taxon>
        <taxon>Gunneridae</taxon>
        <taxon>Pentapetalae</taxon>
        <taxon>rosids</taxon>
        <taxon>malvids</taxon>
        <taxon>Brassicales</taxon>
        <taxon>Brassicaceae</taxon>
        <taxon>Arabideae</taxon>
        <taxon>Arabis</taxon>
    </lineage>
</organism>
<dbReference type="AlphaFoldDB" id="A0A565BCT3"/>
<accession>A0A565BCT3</accession>
<gene>
    <name evidence="1" type="ORF">ANE_LOCUS9619</name>
</gene>
<evidence type="ECO:0000313" key="2">
    <source>
        <dbReference type="Proteomes" id="UP000489600"/>
    </source>
</evidence>
<sequence>MPSTQSLTVAAKRRYENKSFQSSDLHPPVRVGGDAWSRRTSQRLLHEPDSTTTGTVPQMGRLGASLLHHQLPHDCYPRRRTQC</sequence>
<name>A0A565BCT3_9BRAS</name>